<feature type="transmembrane region" description="Helical" evidence="6">
    <location>
        <begin position="94"/>
        <end position="118"/>
    </location>
</feature>
<reference evidence="7" key="1">
    <citation type="journal article" date="2014" name="Front. Microbiol.">
        <title>High frequency of phylogenetically diverse reductive dehalogenase-homologous genes in deep subseafloor sedimentary metagenomes.</title>
        <authorList>
            <person name="Kawai M."/>
            <person name="Futagami T."/>
            <person name="Toyoda A."/>
            <person name="Takaki Y."/>
            <person name="Nishi S."/>
            <person name="Hori S."/>
            <person name="Arai W."/>
            <person name="Tsubouchi T."/>
            <person name="Morono Y."/>
            <person name="Uchiyama I."/>
            <person name="Ito T."/>
            <person name="Fujiyama A."/>
            <person name="Inagaki F."/>
            <person name="Takami H."/>
        </authorList>
    </citation>
    <scope>NUCLEOTIDE SEQUENCE</scope>
    <source>
        <strain evidence="7">Expedition CK06-06</strain>
    </source>
</reference>
<evidence type="ECO:0000256" key="4">
    <source>
        <dbReference type="ARBA" id="ARBA00022989"/>
    </source>
</evidence>
<dbReference type="PANTHER" id="PTHR42770:SF11">
    <property type="entry name" value="INNER MEMBRANE TRANSPORT PROTEIN YBAT"/>
    <property type="match status" value="1"/>
</dbReference>
<name>X1S1P6_9ZZZZ</name>
<feature type="non-terminal residue" evidence="7">
    <location>
        <position position="1"/>
    </location>
</feature>
<feature type="non-terminal residue" evidence="7">
    <location>
        <position position="286"/>
    </location>
</feature>
<dbReference type="EMBL" id="BARW01004307">
    <property type="protein sequence ID" value="GAI61714.1"/>
    <property type="molecule type" value="Genomic_DNA"/>
</dbReference>
<feature type="transmembrane region" description="Helical" evidence="6">
    <location>
        <begin position="243"/>
        <end position="267"/>
    </location>
</feature>
<gene>
    <name evidence="7" type="ORF">S12H4_10195</name>
</gene>
<dbReference type="Gene3D" id="1.20.1740.10">
    <property type="entry name" value="Amino acid/polyamine transporter I"/>
    <property type="match status" value="1"/>
</dbReference>
<keyword evidence="5 6" id="KW-0472">Membrane</keyword>
<evidence type="ECO:0000313" key="7">
    <source>
        <dbReference type="EMBL" id="GAI61714.1"/>
    </source>
</evidence>
<dbReference type="GO" id="GO:0022857">
    <property type="term" value="F:transmembrane transporter activity"/>
    <property type="evidence" value="ECO:0007669"/>
    <property type="project" value="InterPro"/>
</dbReference>
<evidence type="ECO:0008006" key="8">
    <source>
        <dbReference type="Google" id="ProtNLM"/>
    </source>
</evidence>
<dbReference type="InterPro" id="IPR050367">
    <property type="entry name" value="APC_superfamily"/>
</dbReference>
<evidence type="ECO:0000256" key="1">
    <source>
        <dbReference type="ARBA" id="ARBA00004651"/>
    </source>
</evidence>
<feature type="transmembrane region" description="Helical" evidence="6">
    <location>
        <begin position="65"/>
        <end position="82"/>
    </location>
</feature>
<proteinExistence type="predicted"/>
<evidence type="ECO:0000256" key="3">
    <source>
        <dbReference type="ARBA" id="ARBA00022692"/>
    </source>
</evidence>
<accession>X1S1P6</accession>
<feature type="transmembrane region" description="Helical" evidence="6">
    <location>
        <begin position="182"/>
        <end position="205"/>
    </location>
</feature>
<keyword evidence="2" id="KW-1003">Cell membrane</keyword>
<sequence>AINAALGSAVSVITALARDRFIPKKIQETKKRPDMPALGLLITIILVVLFVLFAGIGFTAEITNFIYFVGLAFVNFAAVKLRRTRKELDRPFKAPFFPFLPIFLSICFLVFAVILGVIISIEALILGLIIFIIGIAFHLLTIADKSSINLTLTGIKFFFLSVLGMFIWVINNFSDVNPILILINRILIGVCAFTIGTVVLDLMPLRELAYYYVKKMDKGKVAINIGNAQIIDLGKKRSKIIHLINLVIAIIQFIACGIIFSIVYFLFNNLLSIQDIILIIGPSVTY</sequence>
<evidence type="ECO:0000256" key="5">
    <source>
        <dbReference type="ARBA" id="ARBA00023136"/>
    </source>
</evidence>
<dbReference type="GO" id="GO:0005886">
    <property type="term" value="C:plasma membrane"/>
    <property type="evidence" value="ECO:0007669"/>
    <property type="project" value="UniProtKB-SubCell"/>
</dbReference>
<keyword evidence="3 6" id="KW-0812">Transmembrane</keyword>
<feature type="transmembrane region" description="Helical" evidence="6">
    <location>
        <begin position="37"/>
        <end position="59"/>
    </location>
</feature>
<dbReference type="AlphaFoldDB" id="X1S1P6"/>
<evidence type="ECO:0000256" key="6">
    <source>
        <dbReference type="SAM" id="Phobius"/>
    </source>
</evidence>
<dbReference type="InterPro" id="IPR002293">
    <property type="entry name" value="AA/rel_permease1"/>
</dbReference>
<feature type="transmembrane region" description="Helical" evidence="6">
    <location>
        <begin position="150"/>
        <end position="170"/>
    </location>
</feature>
<protein>
    <recommendedName>
        <fullName evidence="8">Amino acid permease/ SLC12A domain-containing protein</fullName>
    </recommendedName>
</protein>
<organism evidence="7">
    <name type="scientific">marine sediment metagenome</name>
    <dbReference type="NCBI Taxonomy" id="412755"/>
    <lineage>
        <taxon>unclassified sequences</taxon>
        <taxon>metagenomes</taxon>
        <taxon>ecological metagenomes</taxon>
    </lineage>
</organism>
<evidence type="ECO:0000256" key="2">
    <source>
        <dbReference type="ARBA" id="ARBA00022475"/>
    </source>
</evidence>
<comment type="caution">
    <text evidence="7">The sequence shown here is derived from an EMBL/GenBank/DDBJ whole genome shotgun (WGS) entry which is preliminary data.</text>
</comment>
<dbReference type="PANTHER" id="PTHR42770">
    <property type="entry name" value="AMINO ACID TRANSPORTER-RELATED"/>
    <property type="match status" value="1"/>
</dbReference>
<feature type="transmembrane region" description="Helical" evidence="6">
    <location>
        <begin position="124"/>
        <end position="143"/>
    </location>
</feature>
<comment type="subcellular location">
    <subcellularLocation>
        <location evidence="1">Cell membrane</location>
        <topology evidence="1">Multi-pass membrane protein</topology>
    </subcellularLocation>
</comment>
<keyword evidence="4 6" id="KW-1133">Transmembrane helix</keyword>
<dbReference type="Pfam" id="PF13520">
    <property type="entry name" value="AA_permease_2"/>
    <property type="match status" value="1"/>
</dbReference>